<accession>A0A2U8GLA9</accession>
<name>A0A2U8GLA9_9RHOO</name>
<reference evidence="4 5" key="1">
    <citation type="submission" date="2017-06" db="EMBL/GenBank/DDBJ databases">
        <title>Azoarcus.</title>
        <authorList>
            <person name="Woo J.-H."/>
            <person name="Kim H.-S."/>
        </authorList>
    </citation>
    <scope>NUCLEOTIDE SEQUENCE [LARGE SCALE GENOMIC DNA]</scope>
    <source>
        <strain evidence="4 5">TSPY31</strain>
    </source>
</reference>
<organism evidence="4 5">
    <name type="scientific">Parazoarcus communis</name>
    <dbReference type="NCBI Taxonomy" id="41977"/>
    <lineage>
        <taxon>Bacteria</taxon>
        <taxon>Pseudomonadati</taxon>
        <taxon>Pseudomonadota</taxon>
        <taxon>Betaproteobacteria</taxon>
        <taxon>Rhodocyclales</taxon>
        <taxon>Zoogloeaceae</taxon>
        <taxon>Parazoarcus</taxon>
    </lineage>
</organism>
<keyword evidence="2" id="KW-0732">Signal</keyword>
<dbReference type="InterPro" id="IPR043426">
    <property type="entry name" value="MltB-like"/>
</dbReference>
<dbReference type="Gene3D" id="1.10.530.10">
    <property type="match status" value="1"/>
</dbReference>
<dbReference type="SUPFAM" id="SSF53955">
    <property type="entry name" value="Lysozyme-like"/>
    <property type="match status" value="1"/>
</dbReference>
<dbReference type="FunFam" id="1.10.8.350:FF:000001">
    <property type="entry name" value="Lytic murein transglycosylase B"/>
    <property type="match status" value="1"/>
</dbReference>
<evidence type="ECO:0000259" key="3">
    <source>
        <dbReference type="Pfam" id="PF13406"/>
    </source>
</evidence>
<keyword evidence="5" id="KW-1185">Reference proteome</keyword>
<dbReference type="GO" id="GO:0008933">
    <property type="term" value="F:peptidoglycan lytic transglycosylase activity"/>
    <property type="evidence" value="ECO:0007669"/>
    <property type="project" value="TreeGrafter"/>
</dbReference>
<evidence type="ECO:0000256" key="1">
    <source>
        <dbReference type="PIRSR" id="PIRSR611757-1"/>
    </source>
</evidence>
<dbReference type="AlphaFoldDB" id="A0A2U8GLA9"/>
<dbReference type="Gene3D" id="1.10.8.350">
    <property type="entry name" value="Bacterial muramidase"/>
    <property type="match status" value="1"/>
</dbReference>
<feature type="active site" evidence="1">
    <location>
        <position position="135"/>
    </location>
</feature>
<dbReference type="EMBL" id="CP022187">
    <property type="protein sequence ID" value="AWI73943.1"/>
    <property type="molecule type" value="Genomic_DNA"/>
</dbReference>
<feature type="chain" id="PRO_5016030894" evidence="2">
    <location>
        <begin position="31"/>
        <end position="348"/>
    </location>
</feature>
<proteinExistence type="predicted"/>
<dbReference type="InterPro" id="IPR031304">
    <property type="entry name" value="SLT_2"/>
</dbReference>
<evidence type="ECO:0000313" key="4">
    <source>
        <dbReference type="EMBL" id="AWI73943.1"/>
    </source>
</evidence>
<dbReference type="GO" id="GO:0009253">
    <property type="term" value="P:peptidoglycan catabolic process"/>
    <property type="evidence" value="ECO:0007669"/>
    <property type="project" value="TreeGrafter"/>
</dbReference>
<dbReference type="InterPro" id="IPR011757">
    <property type="entry name" value="Lytic_transglycosylase_MltB"/>
</dbReference>
<feature type="domain" description="Transglycosylase SLT" evidence="3">
    <location>
        <begin position="38"/>
        <end position="333"/>
    </location>
</feature>
<dbReference type="PANTHER" id="PTHR30163:SF9">
    <property type="entry name" value="MEMBRANE-BOUND LYTIC MUREIN TRANSGLYCOSYLASE B"/>
    <property type="match status" value="1"/>
</dbReference>
<dbReference type="PANTHER" id="PTHR30163">
    <property type="entry name" value="MEMBRANE-BOUND LYTIC MUREIN TRANSGLYCOSYLASE B"/>
    <property type="match status" value="1"/>
</dbReference>
<dbReference type="RefSeq" id="WP_108947651.1">
    <property type="nucleotide sequence ID" value="NZ_CP022187.1"/>
</dbReference>
<dbReference type="CDD" id="cd13399">
    <property type="entry name" value="Slt35-like"/>
    <property type="match status" value="1"/>
</dbReference>
<dbReference type="NCBIfam" id="TIGR02282">
    <property type="entry name" value="MltB"/>
    <property type="match status" value="1"/>
</dbReference>
<protein>
    <submittedName>
        <fullName evidence="4">Lytic murein transglycosylase B</fullName>
    </submittedName>
</protein>
<sequence length="348" mass="38263">MTGITAHLPLSRLACTLALSLSFGLGSASADTENYAEREDVQAFISDLSARHGFDAGQLSRTIGQAQKLPRVISLITPPTKRGVRSWERYRSRFIERVRIERGLDFWDEYAPILQAAEERYGVPAEIIVAIIGVETVYGRHTGNFETLSTLTTLAFDYPPRADLFRRELEQLFLLAREQGREPTSYSGSYAGALGYPQFLPSSMRAYAVDFDANGVIDFEDNPLDAIGSVANYLHAHGWQPQAPVAVRARLSLDASPAPLVAAGIEPTLSADTLRDAGIMAADGEAVTAPVTLVDLETPGADVEYWLGYRNFYVITRYNRSSFYAMSVFELAQTIRARRLARNVAASG</sequence>
<dbReference type="KEGG" id="acom:CEW83_00820"/>
<feature type="signal peptide" evidence="2">
    <location>
        <begin position="1"/>
        <end position="30"/>
    </location>
</feature>
<evidence type="ECO:0000313" key="5">
    <source>
        <dbReference type="Proteomes" id="UP000244930"/>
    </source>
</evidence>
<dbReference type="Pfam" id="PF13406">
    <property type="entry name" value="SLT_2"/>
    <property type="match status" value="1"/>
</dbReference>
<dbReference type="Proteomes" id="UP000244930">
    <property type="component" value="Chromosome"/>
</dbReference>
<gene>
    <name evidence="4" type="primary">mltB</name>
    <name evidence="4" type="ORF">CEW83_00820</name>
</gene>
<evidence type="ECO:0000256" key="2">
    <source>
        <dbReference type="SAM" id="SignalP"/>
    </source>
</evidence>
<dbReference type="InterPro" id="IPR023346">
    <property type="entry name" value="Lysozyme-like_dom_sf"/>
</dbReference>